<dbReference type="Pfam" id="PF00078">
    <property type="entry name" value="RVT_1"/>
    <property type="match status" value="1"/>
</dbReference>
<evidence type="ECO:0008006" key="6">
    <source>
        <dbReference type="Google" id="ProtNLM"/>
    </source>
</evidence>
<dbReference type="Gene3D" id="3.10.10.10">
    <property type="entry name" value="HIV Type 1 Reverse Transcriptase, subunit A, domain 1"/>
    <property type="match status" value="1"/>
</dbReference>
<dbReference type="EMBL" id="SMOL01000401">
    <property type="protein sequence ID" value="KAB2616952.1"/>
    <property type="molecule type" value="Genomic_DNA"/>
</dbReference>
<protein>
    <recommendedName>
        <fullName evidence="6">Reverse transcriptase domain-containing protein</fullName>
    </recommendedName>
</protein>
<dbReference type="InterPro" id="IPR053134">
    <property type="entry name" value="RNA-dir_DNA_polymerase"/>
</dbReference>
<dbReference type="Proteomes" id="UP000327157">
    <property type="component" value="Chromosome 15"/>
</dbReference>
<reference evidence="5" key="2">
    <citation type="submission" date="2019-10" db="EMBL/GenBank/DDBJ databases">
        <title>A de novo genome assembly of a pear dwarfing rootstock.</title>
        <authorList>
            <person name="Wang F."/>
            <person name="Wang J."/>
            <person name="Li S."/>
            <person name="Zhang Y."/>
            <person name="Fang M."/>
            <person name="Ma L."/>
            <person name="Zhao Y."/>
            <person name="Jiang S."/>
        </authorList>
    </citation>
    <scope>NUCLEOTIDE SEQUENCE [LARGE SCALE GENOMIC DNA]</scope>
</reference>
<proteinExistence type="predicted"/>
<accession>A0A5N5GTF4</accession>
<dbReference type="InterPro" id="IPR005162">
    <property type="entry name" value="Retrotrans_gag_dom"/>
</dbReference>
<dbReference type="InterPro" id="IPR012337">
    <property type="entry name" value="RNaseH-like_sf"/>
</dbReference>
<evidence type="ECO:0000259" key="3">
    <source>
        <dbReference type="Pfam" id="PF03732"/>
    </source>
</evidence>
<dbReference type="AlphaFoldDB" id="A0A5N5GTF4"/>
<dbReference type="GO" id="GO:0003676">
    <property type="term" value="F:nucleic acid binding"/>
    <property type="evidence" value="ECO:0007669"/>
    <property type="project" value="InterPro"/>
</dbReference>
<organism evidence="4 5">
    <name type="scientific">Pyrus ussuriensis x Pyrus communis</name>
    <dbReference type="NCBI Taxonomy" id="2448454"/>
    <lineage>
        <taxon>Eukaryota</taxon>
        <taxon>Viridiplantae</taxon>
        <taxon>Streptophyta</taxon>
        <taxon>Embryophyta</taxon>
        <taxon>Tracheophyta</taxon>
        <taxon>Spermatophyta</taxon>
        <taxon>Magnoliopsida</taxon>
        <taxon>eudicotyledons</taxon>
        <taxon>Gunneridae</taxon>
        <taxon>Pentapetalae</taxon>
        <taxon>rosids</taxon>
        <taxon>fabids</taxon>
        <taxon>Rosales</taxon>
        <taxon>Rosaceae</taxon>
        <taxon>Amygdaloideae</taxon>
        <taxon>Maleae</taxon>
        <taxon>Pyrus</taxon>
    </lineage>
</organism>
<dbReference type="InterPro" id="IPR000477">
    <property type="entry name" value="RT_dom"/>
</dbReference>
<dbReference type="Gene3D" id="3.30.70.270">
    <property type="match status" value="1"/>
</dbReference>
<feature type="region of interest" description="Disordered" evidence="1">
    <location>
        <begin position="154"/>
        <end position="184"/>
    </location>
</feature>
<dbReference type="InterPro" id="IPR043502">
    <property type="entry name" value="DNA/RNA_pol_sf"/>
</dbReference>
<comment type="caution">
    <text evidence="4">The sequence shown here is derived from an EMBL/GenBank/DDBJ whole genome shotgun (WGS) entry which is preliminary data.</text>
</comment>
<dbReference type="InterPro" id="IPR043128">
    <property type="entry name" value="Rev_trsase/Diguanyl_cyclase"/>
</dbReference>
<evidence type="ECO:0000259" key="2">
    <source>
        <dbReference type="Pfam" id="PF00078"/>
    </source>
</evidence>
<evidence type="ECO:0000256" key="1">
    <source>
        <dbReference type="SAM" id="MobiDB-lite"/>
    </source>
</evidence>
<evidence type="ECO:0000313" key="4">
    <source>
        <dbReference type="EMBL" id="KAB2616952.1"/>
    </source>
</evidence>
<feature type="domain" description="Reverse transcriptase" evidence="2">
    <location>
        <begin position="174"/>
        <end position="293"/>
    </location>
</feature>
<name>A0A5N5GTF4_9ROSA</name>
<dbReference type="SUPFAM" id="SSF56672">
    <property type="entry name" value="DNA/RNA polymerases"/>
    <property type="match status" value="1"/>
</dbReference>
<feature type="compositionally biased region" description="Polar residues" evidence="1">
    <location>
        <begin position="170"/>
        <end position="184"/>
    </location>
</feature>
<dbReference type="PANTHER" id="PTHR24559">
    <property type="entry name" value="TRANSPOSON TY3-I GAG-POL POLYPROTEIN"/>
    <property type="match status" value="1"/>
</dbReference>
<dbReference type="PANTHER" id="PTHR24559:SF444">
    <property type="entry name" value="REVERSE TRANSCRIPTASE DOMAIN-CONTAINING PROTEIN"/>
    <property type="match status" value="1"/>
</dbReference>
<dbReference type="InterPro" id="IPR036397">
    <property type="entry name" value="RNaseH_sf"/>
</dbReference>
<dbReference type="CDD" id="cd01647">
    <property type="entry name" value="RT_LTR"/>
    <property type="match status" value="1"/>
</dbReference>
<dbReference type="OrthoDB" id="1701144at2759"/>
<reference evidence="4 5" key="1">
    <citation type="submission" date="2019-09" db="EMBL/GenBank/DDBJ databases">
        <authorList>
            <person name="Ou C."/>
        </authorList>
    </citation>
    <scope>NUCLEOTIDE SEQUENCE [LARGE SCALE GENOMIC DNA]</scope>
    <source>
        <strain evidence="4">S2</strain>
        <tissue evidence="4">Leaf</tissue>
    </source>
</reference>
<reference evidence="4 5" key="3">
    <citation type="submission" date="2019-11" db="EMBL/GenBank/DDBJ databases">
        <title>A de novo genome assembly of a pear dwarfing rootstock.</title>
        <authorList>
            <person name="Wang F."/>
            <person name="Wang J."/>
            <person name="Li S."/>
            <person name="Zhang Y."/>
            <person name="Fang M."/>
            <person name="Ma L."/>
            <person name="Zhao Y."/>
            <person name="Jiang S."/>
        </authorList>
    </citation>
    <scope>NUCLEOTIDE SEQUENCE [LARGE SCALE GENOMIC DNA]</scope>
    <source>
        <strain evidence="4">S2</strain>
        <tissue evidence="4">Leaf</tissue>
    </source>
</reference>
<dbReference type="SUPFAM" id="SSF53098">
    <property type="entry name" value="Ribonuclease H-like"/>
    <property type="match status" value="1"/>
</dbReference>
<evidence type="ECO:0000313" key="5">
    <source>
        <dbReference type="Proteomes" id="UP000327157"/>
    </source>
</evidence>
<gene>
    <name evidence="4" type="ORF">D8674_012821</name>
</gene>
<feature type="domain" description="Retrotransposon gag" evidence="3">
    <location>
        <begin position="64"/>
        <end position="116"/>
    </location>
</feature>
<sequence>MDHSGKNVPRRPRSGLMGGIQQLTSALRNVFPRSSRSCRTCMEIARSHAVTKPNVVGASLTPRNSMMTWAKFRRLFSEHFLSPGYQLRKRQEFLNFCQGNLSITEFDSTFRCLLRHHCGTYENLHEMMVHFKGSRSSSEGSGNESARQSFNHFSPALSYDSGSGYRGGRNPSTQSYGKSSNPSTQFSAQRYIQPIMSYWVFSKINLRSGYHQLLIQNEDVLNTAFRTRYGHYELCVMPFGLTNTPAAFMDLMNRVFKPYLDRFMIVFIDDILIYSNSNDEHKKHLKLMRNGFRQDLKIQRDEALVMGNMLFVSKDNEVVKKEILDEAHFLAYRMIQTLEDMLSVSVLQWKGSWDNYLPLIEFAYNNSYHSSIGMAPFKALYGKACRTPLCWTKIDEQVLMRPEIVNTTNTNIQLIKRNFTSAQDRQKSFAN</sequence>
<dbReference type="Gene3D" id="3.30.420.10">
    <property type="entry name" value="Ribonuclease H-like superfamily/Ribonuclease H"/>
    <property type="match status" value="1"/>
</dbReference>
<keyword evidence="5" id="KW-1185">Reference proteome</keyword>
<dbReference type="Pfam" id="PF03732">
    <property type="entry name" value="Retrotrans_gag"/>
    <property type="match status" value="1"/>
</dbReference>